<evidence type="ECO:0000313" key="1">
    <source>
        <dbReference type="EMBL" id="KAK6641410.1"/>
    </source>
</evidence>
<comment type="caution">
    <text evidence="1">The sequence shown here is derived from an EMBL/GenBank/DDBJ whole genome shotgun (WGS) entry which is preliminary data.</text>
</comment>
<gene>
    <name evidence="1" type="ORF">RUM44_013121</name>
</gene>
<organism evidence="1 2">
    <name type="scientific">Polyplax serrata</name>
    <name type="common">Common mouse louse</name>
    <dbReference type="NCBI Taxonomy" id="468196"/>
    <lineage>
        <taxon>Eukaryota</taxon>
        <taxon>Metazoa</taxon>
        <taxon>Ecdysozoa</taxon>
        <taxon>Arthropoda</taxon>
        <taxon>Hexapoda</taxon>
        <taxon>Insecta</taxon>
        <taxon>Pterygota</taxon>
        <taxon>Neoptera</taxon>
        <taxon>Paraneoptera</taxon>
        <taxon>Psocodea</taxon>
        <taxon>Troctomorpha</taxon>
        <taxon>Phthiraptera</taxon>
        <taxon>Anoplura</taxon>
        <taxon>Polyplacidae</taxon>
        <taxon>Polyplax</taxon>
    </lineage>
</organism>
<accession>A0ABR1BFF7</accession>
<name>A0ABR1BFF7_POLSC</name>
<protein>
    <submittedName>
        <fullName evidence="1">Uncharacterized protein</fullName>
    </submittedName>
</protein>
<dbReference type="Proteomes" id="UP001359485">
    <property type="component" value="Unassembled WGS sequence"/>
</dbReference>
<reference evidence="1 2" key="1">
    <citation type="submission" date="2023-09" db="EMBL/GenBank/DDBJ databases">
        <title>Genomes of two closely related lineages of the louse Polyplax serrata with different host specificities.</title>
        <authorList>
            <person name="Martinu J."/>
            <person name="Tarabai H."/>
            <person name="Stefka J."/>
            <person name="Hypsa V."/>
        </authorList>
    </citation>
    <scope>NUCLEOTIDE SEQUENCE [LARGE SCALE GENOMIC DNA]</scope>
    <source>
        <strain evidence="1">98ZLc_SE</strain>
    </source>
</reference>
<evidence type="ECO:0000313" key="2">
    <source>
        <dbReference type="Proteomes" id="UP001359485"/>
    </source>
</evidence>
<keyword evidence="2" id="KW-1185">Reference proteome</keyword>
<dbReference type="EMBL" id="JAWJWF010000001">
    <property type="protein sequence ID" value="KAK6641410.1"/>
    <property type="molecule type" value="Genomic_DNA"/>
</dbReference>
<sequence>MDTATGAGEVETPTNNKAWCKLHLEKVLQEREKWIKVDDFDVSPGCPPGENFVADVFRVVVYGSRLCLGTWTEGTPPKNKAKVILYGYLTCIPDIGIIHK</sequence>
<proteinExistence type="predicted"/>